<dbReference type="EMBL" id="BDQM01000047">
    <property type="protein sequence ID" value="GAW97793.1"/>
    <property type="molecule type" value="Genomic_DNA"/>
</dbReference>
<dbReference type="PANTHER" id="PTHR43852:SF3">
    <property type="entry name" value="NUCLEOTIDYLTRANSFERASE"/>
    <property type="match status" value="1"/>
</dbReference>
<proteinExistence type="predicted"/>
<dbReference type="SUPFAM" id="SSF81301">
    <property type="entry name" value="Nucleotidyltransferase"/>
    <property type="match status" value="1"/>
</dbReference>
<feature type="domain" description="Polymerase beta nucleotidyltransferase" evidence="1">
    <location>
        <begin position="9"/>
        <end position="105"/>
    </location>
</feature>
<dbReference type="NCBIfam" id="NF047752">
    <property type="entry name" value="MntA_antitoxin"/>
    <property type="match status" value="1"/>
</dbReference>
<dbReference type="InterPro" id="IPR052930">
    <property type="entry name" value="TA_antitoxin_MntA"/>
</dbReference>
<evidence type="ECO:0000313" key="3">
    <source>
        <dbReference type="Proteomes" id="UP000197068"/>
    </source>
</evidence>
<keyword evidence="3" id="KW-1185">Reference proteome</keyword>
<evidence type="ECO:0000313" key="2">
    <source>
        <dbReference type="EMBL" id="GAW97793.1"/>
    </source>
</evidence>
<gene>
    <name evidence="2" type="ORF">MTCD1_03437</name>
</gene>
<dbReference type="Proteomes" id="UP000197068">
    <property type="component" value="Unassembled WGS sequence"/>
</dbReference>
<organism evidence="2 3">
    <name type="scientific">Colwellia marinimaniae</name>
    <dbReference type="NCBI Taxonomy" id="1513592"/>
    <lineage>
        <taxon>Bacteria</taxon>
        <taxon>Pseudomonadati</taxon>
        <taxon>Pseudomonadota</taxon>
        <taxon>Gammaproteobacteria</taxon>
        <taxon>Alteromonadales</taxon>
        <taxon>Colwelliaceae</taxon>
        <taxon>Colwellia</taxon>
    </lineage>
</organism>
<dbReference type="Gene3D" id="3.30.460.10">
    <property type="entry name" value="Beta Polymerase, domain 2"/>
    <property type="match status" value="1"/>
</dbReference>
<evidence type="ECO:0000259" key="1">
    <source>
        <dbReference type="Pfam" id="PF18765"/>
    </source>
</evidence>
<sequence length="129" mass="14857">MLASKQVIETIIKLAETNQDIDVVWLYGSRATNKHKDHSDYDIAIAFKNFKLSSFDKYLRPNVLAIEWCEETGLNSDKLSVVDINQAPIYLAFNIVEDGVVIYQAATARAFTEQNRIYAQYEYQKREAE</sequence>
<reference evidence="2 3" key="1">
    <citation type="submission" date="2017-06" db="EMBL/GenBank/DDBJ databases">
        <title>Whole Genome Sequences of Colwellia marinimaniae MTCD1.</title>
        <authorList>
            <person name="Kusumoto H."/>
            <person name="Inoue M."/>
            <person name="Tanikawa K."/>
            <person name="Maeji H."/>
            <person name="Cameron J.H."/>
            <person name="Bartlett D.H."/>
        </authorList>
    </citation>
    <scope>NUCLEOTIDE SEQUENCE [LARGE SCALE GENOMIC DNA]</scope>
    <source>
        <strain evidence="2 3">MTCD1</strain>
    </source>
</reference>
<comment type="caution">
    <text evidence="2">The sequence shown here is derived from an EMBL/GenBank/DDBJ whole genome shotgun (WGS) entry which is preliminary data.</text>
</comment>
<dbReference type="PANTHER" id="PTHR43852">
    <property type="entry name" value="NUCLEOTIDYLTRANSFERASE"/>
    <property type="match status" value="1"/>
</dbReference>
<dbReference type="InterPro" id="IPR041633">
    <property type="entry name" value="Polbeta"/>
</dbReference>
<accession>A0ABQ0MZJ9</accession>
<protein>
    <recommendedName>
        <fullName evidence="1">Polymerase beta nucleotidyltransferase domain-containing protein</fullName>
    </recommendedName>
</protein>
<dbReference type="InterPro" id="IPR043519">
    <property type="entry name" value="NT_sf"/>
</dbReference>
<name>A0ABQ0MZJ9_9GAMM</name>
<dbReference type="CDD" id="cd05403">
    <property type="entry name" value="NT_KNTase_like"/>
    <property type="match status" value="1"/>
</dbReference>
<dbReference type="Pfam" id="PF18765">
    <property type="entry name" value="Polbeta"/>
    <property type="match status" value="1"/>
</dbReference>